<evidence type="ECO:0000313" key="10">
    <source>
        <dbReference type="Proteomes" id="UP000524542"/>
    </source>
</evidence>
<name>A0A7K5SUZ0_9FRIN</name>
<dbReference type="PANTHER" id="PTHR41694">
    <property type="entry name" value="ENDOGENOUS RETROVIRUS GROUP K MEMBER POL PROTEIN"/>
    <property type="match status" value="1"/>
</dbReference>
<feature type="signal peptide" evidence="7">
    <location>
        <begin position="1"/>
        <end position="26"/>
    </location>
</feature>
<evidence type="ECO:0000259" key="8">
    <source>
        <dbReference type="PROSITE" id="PS50994"/>
    </source>
</evidence>
<keyword evidence="3" id="KW-0540">Nuclease</keyword>
<dbReference type="EMBL" id="VZRH01002554">
    <property type="protein sequence ID" value="NWT95325.1"/>
    <property type="molecule type" value="Genomic_DNA"/>
</dbReference>
<keyword evidence="7" id="KW-0732">Signal</keyword>
<gene>
    <name evidence="9" type="primary">Ervk6_1</name>
    <name evidence="9" type="ORF">UROPYL_R15054</name>
</gene>
<dbReference type="InterPro" id="IPR001584">
    <property type="entry name" value="Integrase_cat-core"/>
</dbReference>
<proteinExistence type="predicted"/>
<accession>A0A7K5SUZ0</accession>
<feature type="non-terminal residue" evidence="9">
    <location>
        <position position="66"/>
    </location>
</feature>
<dbReference type="GO" id="GO:0035613">
    <property type="term" value="F:RNA stem-loop binding"/>
    <property type="evidence" value="ECO:0007669"/>
    <property type="project" value="TreeGrafter"/>
</dbReference>
<dbReference type="InterPro" id="IPR036397">
    <property type="entry name" value="RNaseH_sf"/>
</dbReference>
<sequence>LHHATQVKLLFLAAFAILGIPQQIKTDNGPAYNSQRLSSFLTLWGISHITGIPHFPTGQAIQCAHE</sequence>
<dbReference type="GO" id="GO:0003964">
    <property type="term" value="F:RNA-directed DNA polymerase activity"/>
    <property type="evidence" value="ECO:0007669"/>
    <property type="project" value="UniProtKB-KW"/>
</dbReference>
<feature type="chain" id="PRO_5029844633" evidence="7">
    <location>
        <begin position="27"/>
        <end position="66"/>
    </location>
</feature>
<dbReference type="SUPFAM" id="SSF53098">
    <property type="entry name" value="Ribonuclease H-like"/>
    <property type="match status" value="1"/>
</dbReference>
<dbReference type="PROSITE" id="PS50994">
    <property type="entry name" value="INTEGRASE"/>
    <property type="match status" value="1"/>
</dbReference>
<keyword evidence="6" id="KW-0695">RNA-directed DNA polymerase</keyword>
<dbReference type="GO" id="GO:0016787">
    <property type="term" value="F:hydrolase activity"/>
    <property type="evidence" value="ECO:0007669"/>
    <property type="project" value="UniProtKB-KW"/>
</dbReference>
<dbReference type="GO" id="GO:0015074">
    <property type="term" value="P:DNA integration"/>
    <property type="evidence" value="ECO:0007669"/>
    <property type="project" value="InterPro"/>
</dbReference>
<feature type="non-terminal residue" evidence="9">
    <location>
        <position position="1"/>
    </location>
</feature>
<comment type="caution">
    <text evidence="9">The sequence shown here is derived from an EMBL/GenBank/DDBJ whole genome shotgun (WGS) entry which is preliminary data.</text>
</comment>
<dbReference type="Gene3D" id="3.30.420.10">
    <property type="entry name" value="Ribonuclease H-like superfamily/Ribonuclease H"/>
    <property type="match status" value="1"/>
</dbReference>
<evidence type="ECO:0000256" key="5">
    <source>
        <dbReference type="ARBA" id="ARBA00022801"/>
    </source>
</evidence>
<keyword evidence="10" id="KW-1185">Reference proteome</keyword>
<evidence type="ECO:0000256" key="6">
    <source>
        <dbReference type="ARBA" id="ARBA00022918"/>
    </source>
</evidence>
<keyword evidence="1" id="KW-0808">Transferase</keyword>
<dbReference type="GO" id="GO:0004519">
    <property type="term" value="F:endonuclease activity"/>
    <property type="evidence" value="ECO:0007669"/>
    <property type="project" value="UniProtKB-KW"/>
</dbReference>
<feature type="domain" description="Integrase catalytic" evidence="8">
    <location>
        <begin position="1"/>
        <end position="66"/>
    </location>
</feature>
<evidence type="ECO:0000256" key="4">
    <source>
        <dbReference type="ARBA" id="ARBA00022759"/>
    </source>
</evidence>
<evidence type="ECO:0000256" key="7">
    <source>
        <dbReference type="SAM" id="SignalP"/>
    </source>
</evidence>
<reference evidence="9 10" key="1">
    <citation type="submission" date="2019-09" db="EMBL/GenBank/DDBJ databases">
        <title>Bird 10,000 Genomes (B10K) Project - Family phase.</title>
        <authorList>
            <person name="Zhang G."/>
        </authorList>
    </citation>
    <scope>NUCLEOTIDE SEQUENCE [LARGE SCALE GENOMIC DNA]</scope>
    <source>
        <strain evidence="9">B10K-DU-012-38</strain>
        <tissue evidence="9">Muscle</tissue>
    </source>
</reference>
<dbReference type="InterPro" id="IPR012337">
    <property type="entry name" value="RNaseH-like_sf"/>
</dbReference>
<evidence type="ECO:0000313" key="9">
    <source>
        <dbReference type="EMBL" id="NWT95325.1"/>
    </source>
</evidence>
<dbReference type="Proteomes" id="UP000524542">
    <property type="component" value="Unassembled WGS sequence"/>
</dbReference>
<evidence type="ECO:0000256" key="2">
    <source>
        <dbReference type="ARBA" id="ARBA00022695"/>
    </source>
</evidence>
<organism evidence="9 10">
    <name type="scientific">Urocynchramus pylzowi</name>
    <dbReference type="NCBI Taxonomy" id="571890"/>
    <lineage>
        <taxon>Eukaryota</taxon>
        <taxon>Metazoa</taxon>
        <taxon>Chordata</taxon>
        <taxon>Craniata</taxon>
        <taxon>Vertebrata</taxon>
        <taxon>Euteleostomi</taxon>
        <taxon>Archelosauria</taxon>
        <taxon>Archosauria</taxon>
        <taxon>Dinosauria</taxon>
        <taxon>Saurischia</taxon>
        <taxon>Theropoda</taxon>
        <taxon>Coelurosauria</taxon>
        <taxon>Aves</taxon>
        <taxon>Neognathae</taxon>
        <taxon>Neoaves</taxon>
        <taxon>Telluraves</taxon>
        <taxon>Australaves</taxon>
        <taxon>Passeriformes</taxon>
        <taxon>Passeroidea</taxon>
        <taxon>Fringillidae</taxon>
        <taxon>Urocynchramus</taxon>
    </lineage>
</organism>
<evidence type="ECO:0000256" key="3">
    <source>
        <dbReference type="ARBA" id="ARBA00022722"/>
    </source>
</evidence>
<dbReference type="AlphaFoldDB" id="A0A7K5SUZ0"/>
<evidence type="ECO:0000256" key="1">
    <source>
        <dbReference type="ARBA" id="ARBA00022679"/>
    </source>
</evidence>
<protein>
    <submittedName>
        <fullName evidence="9">POK6 protein</fullName>
    </submittedName>
</protein>
<keyword evidence="4" id="KW-0255">Endonuclease</keyword>
<dbReference type="PANTHER" id="PTHR41694:SF3">
    <property type="entry name" value="RNA-DIRECTED DNA POLYMERASE-RELATED"/>
    <property type="match status" value="1"/>
</dbReference>
<keyword evidence="5" id="KW-0378">Hydrolase</keyword>
<keyword evidence="2" id="KW-0548">Nucleotidyltransferase</keyword>